<organism evidence="5 6">
    <name type="scientific">Zygosaccharomyces rouxii</name>
    <dbReference type="NCBI Taxonomy" id="4956"/>
    <lineage>
        <taxon>Eukaryota</taxon>
        <taxon>Fungi</taxon>
        <taxon>Dikarya</taxon>
        <taxon>Ascomycota</taxon>
        <taxon>Saccharomycotina</taxon>
        <taxon>Saccharomycetes</taxon>
        <taxon>Saccharomycetales</taxon>
        <taxon>Saccharomycetaceae</taxon>
        <taxon>Zygosaccharomyces</taxon>
    </lineage>
</organism>
<evidence type="ECO:0000259" key="3">
    <source>
        <dbReference type="Pfam" id="PF02551"/>
    </source>
</evidence>
<dbReference type="InterPro" id="IPR003703">
    <property type="entry name" value="Acyl_CoA_thio"/>
</dbReference>
<dbReference type="InterPro" id="IPR029069">
    <property type="entry name" value="HotDog_dom_sf"/>
</dbReference>
<reference evidence="5 6" key="1">
    <citation type="submission" date="2016-08" db="EMBL/GenBank/DDBJ databases">
        <title>Draft genome sequence of allopolyploid Zygosaccharomyces rouxii.</title>
        <authorList>
            <person name="Watanabe J."/>
            <person name="Uehara K."/>
            <person name="Mogi Y."/>
            <person name="Tsukioka Y."/>
        </authorList>
    </citation>
    <scope>NUCLEOTIDE SEQUENCE [LARGE SCALE GENOMIC DNA]</scope>
    <source>
        <strain evidence="5 6">NBRC 110957</strain>
    </source>
</reference>
<keyword evidence="2" id="KW-0378">Hydrolase</keyword>
<gene>
    <name evidence="5" type="ORF">ZYGR_0AD02390</name>
</gene>
<proteinExistence type="inferred from homology"/>
<dbReference type="PANTHER" id="PTHR11066:SF34">
    <property type="entry name" value="ACYL-COENZYME A THIOESTERASE 8"/>
    <property type="match status" value="1"/>
</dbReference>
<dbReference type="SUPFAM" id="SSF54637">
    <property type="entry name" value="Thioesterase/thiol ester dehydrase-isomerase"/>
    <property type="match status" value="2"/>
</dbReference>
<dbReference type="InterPro" id="IPR042171">
    <property type="entry name" value="Acyl-CoA_hotdog"/>
</dbReference>
<evidence type="ECO:0008006" key="7">
    <source>
        <dbReference type="Google" id="ProtNLM"/>
    </source>
</evidence>
<sequence>MESLFADIEKILELQAVSKSIYRSKRLGIPPVGSRGTFGGILLGQSLLAAMYTVPTTFVPSSLHCYFVNGGDPTVLLQYEVEDIRRGKSFLHQQVKAYQADKLVSIVAVLWSLEKQVSKDALHYFKTLEQDEFPPMDRFEDAGPLYRRTVIETNGLKRLDDDLPSFRNFKLRDTFLDSFFNGCVDHRFPTDFFHSHGAKKKLDYYVRIRDLITNTGRNEAPQVSVNPRNDFRYNYVAFCYLSDSYFIFTVPNFHGLPLFTYKFSVSLDHSIHFHGVPEVNGWMYMRIHNPRSYKDKHLVQGEYFNAETGQIVASTSQEGLTVYHSEKKIREMIRPKL</sequence>
<dbReference type="Pfam" id="PF02551">
    <property type="entry name" value="Acyl_CoA_thio"/>
    <property type="match status" value="1"/>
</dbReference>
<dbReference type="AlphaFoldDB" id="A0A1Q3A5P5"/>
<dbReference type="OrthoDB" id="68328at2759"/>
<dbReference type="CDD" id="cd03445">
    <property type="entry name" value="Thioesterase_II_repeat2"/>
    <property type="match status" value="1"/>
</dbReference>
<evidence type="ECO:0000256" key="1">
    <source>
        <dbReference type="ARBA" id="ARBA00006538"/>
    </source>
</evidence>
<comment type="caution">
    <text evidence="5">The sequence shown here is derived from an EMBL/GenBank/DDBJ whole genome shotgun (WGS) entry which is preliminary data.</text>
</comment>
<evidence type="ECO:0000259" key="4">
    <source>
        <dbReference type="Pfam" id="PF13622"/>
    </source>
</evidence>
<dbReference type="InterPro" id="IPR049449">
    <property type="entry name" value="TesB_ACOT8-like_N"/>
</dbReference>
<dbReference type="InterPro" id="IPR025652">
    <property type="entry name" value="TesB_C"/>
</dbReference>
<feature type="domain" description="Acyl-CoA thioesterase-like N-terminal HotDog" evidence="4">
    <location>
        <begin position="33"/>
        <end position="111"/>
    </location>
</feature>
<protein>
    <recommendedName>
        <fullName evidence="7">Acyl-CoA thioesterase II</fullName>
    </recommendedName>
</protein>
<dbReference type="eggNOG" id="KOG3016">
    <property type="taxonomic scope" value="Eukaryota"/>
</dbReference>
<dbReference type="Pfam" id="PF13622">
    <property type="entry name" value="4HBT_3"/>
    <property type="match status" value="1"/>
</dbReference>
<comment type="similarity">
    <text evidence="1">Belongs to the C/M/P thioester hydrolase family.</text>
</comment>
<dbReference type="GO" id="GO:0047617">
    <property type="term" value="F:fatty acyl-CoA hydrolase activity"/>
    <property type="evidence" value="ECO:0007669"/>
    <property type="project" value="InterPro"/>
</dbReference>
<evidence type="ECO:0000256" key="2">
    <source>
        <dbReference type="ARBA" id="ARBA00022801"/>
    </source>
</evidence>
<dbReference type="GO" id="GO:0009062">
    <property type="term" value="P:fatty acid catabolic process"/>
    <property type="evidence" value="ECO:0007669"/>
    <property type="project" value="TreeGrafter"/>
</dbReference>
<dbReference type="Proteomes" id="UP000187013">
    <property type="component" value="Unassembled WGS sequence"/>
</dbReference>
<name>A0A1Q3A5P5_ZYGRO</name>
<dbReference type="PANTHER" id="PTHR11066">
    <property type="entry name" value="ACYL-COA THIOESTERASE"/>
    <property type="match status" value="1"/>
</dbReference>
<dbReference type="GO" id="GO:0006637">
    <property type="term" value="P:acyl-CoA metabolic process"/>
    <property type="evidence" value="ECO:0007669"/>
    <property type="project" value="InterPro"/>
</dbReference>
<dbReference type="GO" id="GO:0005782">
    <property type="term" value="C:peroxisomal matrix"/>
    <property type="evidence" value="ECO:0007669"/>
    <property type="project" value="TreeGrafter"/>
</dbReference>
<evidence type="ECO:0000313" key="5">
    <source>
        <dbReference type="EMBL" id="GAV51056.1"/>
    </source>
</evidence>
<accession>A0A1Q3A5P5</accession>
<dbReference type="EMBL" id="BDGX01000030">
    <property type="protein sequence ID" value="GAV51056.1"/>
    <property type="molecule type" value="Genomic_DNA"/>
</dbReference>
<dbReference type="CDD" id="cd03444">
    <property type="entry name" value="Thioesterase_II_repeat1"/>
    <property type="match status" value="1"/>
</dbReference>
<feature type="domain" description="Acyl-CoA thioesterase 2 C-terminal" evidence="3">
    <location>
        <begin position="227"/>
        <end position="320"/>
    </location>
</feature>
<dbReference type="Gene3D" id="2.40.160.210">
    <property type="entry name" value="Acyl-CoA thioesterase, double hotdog domain"/>
    <property type="match status" value="1"/>
</dbReference>
<evidence type="ECO:0000313" key="6">
    <source>
        <dbReference type="Proteomes" id="UP000187013"/>
    </source>
</evidence>